<dbReference type="STRING" id="1674920.ACR52_28840"/>
<feature type="region of interest" description="Disordered" evidence="1">
    <location>
        <begin position="187"/>
        <end position="230"/>
    </location>
</feature>
<dbReference type="GO" id="GO:0003677">
    <property type="term" value="F:DNA binding"/>
    <property type="evidence" value="ECO:0007669"/>
    <property type="project" value="UniProtKB-KW"/>
</dbReference>
<keyword evidence="4" id="KW-1185">Reference proteome</keyword>
<dbReference type="OrthoDB" id="6895162at2"/>
<reference evidence="3 4" key="1">
    <citation type="submission" date="2015-06" db="EMBL/GenBank/DDBJ databases">
        <title>Draft genome sequence of an Antarctic Pseudomonas sp. strain KG01 with full potential for biotechnological applications.</title>
        <authorList>
            <person name="Pavlov M.S."/>
            <person name="Lira F."/>
            <person name="Martinez J.L."/>
            <person name="Marshall S.H."/>
        </authorList>
    </citation>
    <scope>NUCLEOTIDE SEQUENCE [LARGE SCALE GENOMIC DNA]</scope>
    <source>
        <strain evidence="3 4">KG01</strain>
    </source>
</reference>
<dbReference type="SUPFAM" id="SSF50249">
    <property type="entry name" value="Nucleic acid-binding proteins"/>
    <property type="match status" value="1"/>
</dbReference>
<organism evidence="3 4">
    <name type="scientific">Pseudomonas fildesensis</name>
    <dbReference type="NCBI Taxonomy" id="1674920"/>
    <lineage>
        <taxon>Bacteria</taxon>
        <taxon>Pseudomonadati</taxon>
        <taxon>Pseudomonadota</taxon>
        <taxon>Gammaproteobacteria</taxon>
        <taxon>Pseudomonadales</taxon>
        <taxon>Pseudomonadaceae</taxon>
        <taxon>Pseudomonas</taxon>
    </lineage>
</organism>
<keyword evidence="3" id="KW-0238">DNA-binding</keyword>
<evidence type="ECO:0000313" key="4">
    <source>
        <dbReference type="Proteomes" id="UP000037551"/>
    </source>
</evidence>
<dbReference type="PIRSF" id="PIRSF004311">
    <property type="entry name" value="Helix_destablz_SSB_T7"/>
    <property type="match status" value="1"/>
</dbReference>
<dbReference type="Pfam" id="PF21265">
    <property type="entry name" value="SBB_T7"/>
    <property type="match status" value="1"/>
</dbReference>
<accession>A0A0J8FUV3</accession>
<dbReference type="HAMAP" id="MF_04153">
    <property type="entry name" value="SSB_T7"/>
    <property type="match status" value="1"/>
</dbReference>
<proteinExistence type="inferred from homology"/>
<feature type="domain" description="Single-stranded DNA-binding protein BPT7" evidence="2">
    <location>
        <begin position="14"/>
        <end position="181"/>
    </location>
</feature>
<dbReference type="PATRIC" id="fig|1674920.3.peg.5903"/>
<dbReference type="EMBL" id="LFMW01000040">
    <property type="protein sequence ID" value="KMT52118.1"/>
    <property type="molecule type" value="Genomic_DNA"/>
</dbReference>
<evidence type="ECO:0000313" key="3">
    <source>
        <dbReference type="EMBL" id="KMT52118.1"/>
    </source>
</evidence>
<gene>
    <name evidence="3" type="ORF">ACR52_28840</name>
</gene>
<dbReference type="Gene3D" id="2.40.50.140">
    <property type="entry name" value="Nucleic acid-binding proteins"/>
    <property type="match status" value="1"/>
</dbReference>
<sequence>MAGPRKEILTTPKGFAEPYCALQKPDYGNPEKGFGNPRGLWKVDLTVSSRAAQPLIDTIVQAHEANYKKLLAEHEKNPPVVPRGKKPLLPYEGDMPFVDNGDGTVTFKIKGYASYIDKNTQENKAIPLKVVDSKGKRIDNVPAIAGGSELKVKFTLFPYGWTAVAGASVKLQIDSVMLLNLKEFDGGNDWADDVEEGGYSADDSSEWEEGEETGSRGHADEEIPDDAGDF</sequence>
<dbReference type="Proteomes" id="UP000037551">
    <property type="component" value="Unassembled WGS sequence"/>
</dbReference>
<dbReference type="InterPro" id="IPR049476">
    <property type="entry name" value="SBB_BPT7"/>
</dbReference>
<protein>
    <submittedName>
        <fullName evidence="3">Single-stranded DNA-binding protein</fullName>
    </submittedName>
</protein>
<evidence type="ECO:0000256" key="1">
    <source>
        <dbReference type="SAM" id="MobiDB-lite"/>
    </source>
</evidence>
<name>A0A0J8FUV3_9PSED</name>
<dbReference type="InterPro" id="IPR012340">
    <property type="entry name" value="NA-bd_OB-fold"/>
</dbReference>
<evidence type="ECO:0000259" key="2">
    <source>
        <dbReference type="Pfam" id="PF21265"/>
    </source>
</evidence>
<dbReference type="AlphaFoldDB" id="A0A0J8FUV3"/>
<dbReference type="RefSeq" id="WP_048731841.1">
    <property type="nucleotide sequence ID" value="NZ_LFMW01000040.1"/>
</dbReference>
<feature type="compositionally biased region" description="Acidic residues" evidence="1">
    <location>
        <begin position="203"/>
        <end position="212"/>
    </location>
</feature>
<dbReference type="InterPro" id="IPR016411">
    <property type="entry name" value="SSB_T7"/>
</dbReference>
<comment type="caution">
    <text evidence="3">The sequence shown here is derived from an EMBL/GenBank/DDBJ whole genome shotgun (WGS) entry which is preliminary data.</text>
</comment>